<organism evidence="5 6">
    <name type="scientific">Kribbella flavida (strain DSM 17836 / JCM 10339 / NBRC 14399)</name>
    <dbReference type="NCBI Taxonomy" id="479435"/>
    <lineage>
        <taxon>Bacteria</taxon>
        <taxon>Bacillati</taxon>
        <taxon>Actinomycetota</taxon>
        <taxon>Actinomycetes</taxon>
        <taxon>Propionibacteriales</taxon>
        <taxon>Kribbellaceae</taxon>
        <taxon>Kribbella</taxon>
    </lineage>
</organism>
<comment type="caution">
    <text evidence="3">Lacks conserved residue(s) required for the propagation of feature annotation.</text>
</comment>
<dbReference type="eggNOG" id="COG2226">
    <property type="taxonomic scope" value="Bacteria"/>
</dbReference>
<sequence>MSADDGRAVQRPRFVLASASPARLKTLRNAGVEPEVIVSGVDEDNVTADSPGELARLLASLKARAVVATLDDHATVLGCDSVLEIDGVAYGKPGTPEVARERLRMMRGRSGVLHTGHCLFDTNTKHELRELASTTVHFADLTDDEIDAYVATGEPLVVAGSFTVDGFGGPFVTGIEGDYHNVVGISLPLVRRMLAEVGIGWPSLWQPAHFAYDEAEAAGYDESRGGVQRARAAAEAVHGLLDPGLSRVVEIAVGTGIVSAELVALGNLMHGVDLSAAMLRHARHRLPGHVAAADAARLPFADRRCDAVVAVWLLHLLDDSEPVLAEVARVLRPGGTFVTTTEKSDAARYADGRSPKERRSEDALALLVARAAQHGLTLDGATTFEGPPRGGGAAPVYPLVRFRRTRP</sequence>
<dbReference type="EMBL" id="CP001736">
    <property type="protein sequence ID" value="ADB30537.1"/>
    <property type="molecule type" value="Genomic_DNA"/>
</dbReference>
<evidence type="ECO:0000256" key="1">
    <source>
        <dbReference type="ARBA" id="ARBA00001968"/>
    </source>
</evidence>
<comment type="catalytic activity">
    <reaction evidence="3">
        <text>a ribonucleoside 5'-triphosphate + H2O = a ribonucleoside 5'-phosphate + diphosphate + H(+)</text>
        <dbReference type="Rhea" id="RHEA:23996"/>
        <dbReference type="ChEBI" id="CHEBI:15377"/>
        <dbReference type="ChEBI" id="CHEBI:15378"/>
        <dbReference type="ChEBI" id="CHEBI:33019"/>
        <dbReference type="ChEBI" id="CHEBI:58043"/>
        <dbReference type="ChEBI" id="CHEBI:61557"/>
        <dbReference type="EC" id="3.6.1.9"/>
    </reaction>
</comment>
<dbReference type="RefSeq" id="WP_012919093.1">
    <property type="nucleotide sequence ID" value="NC_013729.1"/>
</dbReference>
<protein>
    <recommendedName>
        <fullName evidence="3">Nucleoside triphosphate pyrophosphatase</fullName>
        <ecNumber evidence="3">3.6.1.9</ecNumber>
    </recommendedName>
    <alternativeName>
        <fullName evidence="3">Nucleotide pyrophosphatase</fullName>
        <shortName evidence="3">Nucleotide PPase</shortName>
    </alternativeName>
</protein>
<dbReference type="AlphaFoldDB" id="D2PKM5"/>
<name>D2PKM5_KRIFD</name>
<dbReference type="GO" id="GO:0005737">
    <property type="term" value="C:cytoplasm"/>
    <property type="evidence" value="ECO:0007669"/>
    <property type="project" value="UniProtKB-SubCell"/>
</dbReference>
<comment type="function">
    <text evidence="3">Nucleoside triphosphate pyrophosphatase. May have a dual role in cell division arrest and in preventing the incorporation of modified nucleotides into cellular nucleic acids.</text>
</comment>
<proteinExistence type="inferred from homology"/>
<keyword evidence="3" id="KW-0963">Cytoplasm</keyword>
<dbReference type="InterPro" id="IPR029001">
    <property type="entry name" value="ITPase-like_fam"/>
</dbReference>
<dbReference type="Gene3D" id="3.90.950.10">
    <property type="match status" value="1"/>
</dbReference>
<dbReference type="KEGG" id="kfl:Kfla_1436"/>
<gene>
    <name evidence="5" type="ordered locus">Kfla_1436</name>
</gene>
<keyword evidence="2 3" id="KW-0378">Hydrolase</keyword>
<dbReference type="Proteomes" id="UP000007967">
    <property type="component" value="Chromosome"/>
</dbReference>
<dbReference type="SUPFAM" id="SSF52972">
    <property type="entry name" value="ITPase-like"/>
    <property type="match status" value="1"/>
</dbReference>
<dbReference type="GO" id="GO:0008757">
    <property type="term" value="F:S-adenosylmethionine-dependent methyltransferase activity"/>
    <property type="evidence" value="ECO:0007669"/>
    <property type="project" value="InterPro"/>
</dbReference>
<reference evidence="6" key="1">
    <citation type="submission" date="2009-09" db="EMBL/GenBank/DDBJ databases">
        <title>The complete genome of Kribbella flavida DSM 17836.</title>
        <authorList>
            <consortium name="US DOE Joint Genome Institute (JGI-PGF)"/>
            <person name="Lucas S."/>
            <person name="Copeland A."/>
            <person name="Lapidus A."/>
            <person name="Glavina del Rio T."/>
            <person name="Dalin E."/>
            <person name="Tice H."/>
            <person name="Bruce D."/>
            <person name="Goodwin L."/>
            <person name="Pitluck S."/>
            <person name="Kyrpides N."/>
            <person name="Mavromatis K."/>
            <person name="Ivanova N."/>
            <person name="Saunders E."/>
            <person name="Brettin T."/>
            <person name="Detter J.C."/>
            <person name="Han C."/>
            <person name="Larimer F."/>
            <person name="Land M."/>
            <person name="Hauser L."/>
            <person name="Markowitz V."/>
            <person name="Cheng J.-F."/>
            <person name="Hugenholtz P."/>
            <person name="Woyke T."/>
            <person name="Wu D."/>
            <person name="Pukall R."/>
            <person name="Klenk H.-P."/>
            <person name="Eisen J.A."/>
        </authorList>
    </citation>
    <scope>NUCLEOTIDE SEQUENCE [LARGE SCALE GENOMIC DNA]</scope>
    <source>
        <strain evidence="6">DSM 17836 / JCM 10339 / NBRC 14399</strain>
    </source>
</reference>
<evidence type="ECO:0000256" key="3">
    <source>
        <dbReference type="HAMAP-Rule" id="MF_00528"/>
    </source>
</evidence>
<dbReference type="NCBIfam" id="TIGR00172">
    <property type="entry name" value="maf"/>
    <property type="match status" value="1"/>
</dbReference>
<dbReference type="CDD" id="cd02440">
    <property type="entry name" value="AdoMet_MTases"/>
    <property type="match status" value="1"/>
</dbReference>
<feature type="active site" description="Proton acceptor" evidence="3">
    <location>
        <position position="80"/>
    </location>
</feature>
<dbReference type="HAMAP" id="MF_00528">
    <property type="entry name" value="Maf"/>
    <property type="match status" value="1"/>
</dbReference>
<dbReference type="Gene3D" id="3.40.50.150">
    <property type="entry name" value="Vaccinia Virus protein VP39"/>
    <property type="match status" value="1"/>
</dbReference>
<accession>D2PKM5</accession>
<keyword evidence="6" id="KW-1185">Reference proteome</keyword>
<dbReference type="Pfam" id="PF02545">
    <property type="entry name" value="Maf"/>
    <property type="match status" value="1"/>
</dbReference>
<dbReference type="PANTHER" id="PTHR43213:SF5">
    <property type="entry name" value="BIFUNCTIONAL DTTP_UTP PYROPHOSPHATASE_METHYLTRANSFERASE PROTEIN-RELATED"/>
    <property type="match status" value="1"/>
</dbReference>
<comment type="similarity">
    <text evidence="3">Belongs to the Maf family.</text>
</comment>
<comment type="subcellular location">
    <subcellularLocation>
        <location evidence="3">Cytoplasm</location>
    </subcellularLocation>
</comment>
<dbReference type="InterPro" id="IPR003697">
    <property type="entry name" value="Maf-like"/>
</dbReference>
<evidence type="ECO:0000259" key="4">
    <source>
        <dbReference type="Pfam" id="PF08241"/>
    </source>
</evidence>
<evidence type="ECO:0000313" key="6">
    <source>
        <dbReference type="Proteomes" id="UP000007967"/>
    </source>
</evidence>
<dbReference type="GO" id="GO:0047429">
    <property type="term" value="F:nucleoside triphosphate diphosphatase activity"/>
    <property type="evidence" value="ECO:0007669"/>
    <property type="project" value="UniProtKB-EC"/>
</dbReference>
<feature type="domain" description="Methyltransferase type 11" evidence="4">
    <location>
        <begin position="250"/>
        <end position="338"/>
    </location>
</feature>
<dbReference type="STRING" id="479435.Kfla_1436"/>
<dbReference type="EC" id="3.6.1.9" evidence="3"/>
<reference evidence="5 6" key="2">
    <citation type="journal article" date="2010" name="Stand. Genomic Sci.">
        <title>Complete genome sequence of Kribbella flavida type strain (IFO 14399).</title>
        <authorList>
            <person name="Pukall R."/>
            <person name="Lapidus A."/>
            <person name="Glavina Del Rio T."/>
            <person name="Copeland A."/>
            <person name="Tice H."/>
            <person name="Cheng J.-F."/>
            <person name="Lucas S."/>
            <person name="Chen F."/>
            <person name="Nolan M."/>
            <person name="LaButti K."/>
            <person name="Pati A."/>
            <person name="Ivanova N."/>
            <person name="Mavrommatis K."/>
            <person name="Mikhailova N."/>
            <person name="Pitluck S."/>
            <person name="Bruce D."/>
            <person name="Goodwin L."/>
            <person name="Land M."/>
            <person name="Hauser L."/>
            <person name="Chang Y.-J."/>
            <person name="Jeffries C.D."/>
            <person name="Chen A."/>
            <person name="Palaniappan K."/>
            <person name="Chain P."/>
            <person name="Rohde M."/>
            <person name="Goeker M."/>
            <person name="Bristow J."/>
            <person name="Eisen J.A."/>
            <person name="Markowitz V."/>
            <person name="Hugenholtz P."/>
            <person name="Kyrpides N.C."/>
            <person name="Klenk H.-P."/>
            <person name="Brettin T."/>
        </authorList>
    </citation>
    <scope>NUCLEOTIDE SEQUENCE [LARGE SCALE GENOMIC DNA]</scope>
    <source>
        <strain evidence="6">DSM 17836 / JCM 10339 / NBRC 14399</strain>
    </source>
</reference>
<dbReference type="eggNOG" id="COG0424">
    <property type="taxonomic scope" value="Bacteria"/>
</dbReference>
<evidence type="ECO:0000256" key="2">
    <source>
        <dbReference type="ARBA" id="ARBA00022801"/>
    </source>
</evidence>
<dbReference type="InterPro" id="IPR013216">
    <property type="entry name" value="Methyltransf_11"/>
</dbReference>
<dbReference type="HOGENOM" id="CLU_675758_0_0_11"/>
<dbReference type="CDD" id="cd00555">
    <property type="entry name" value="Maf"/>
    <property type="match status" value="1"/>
</dbReference>
<dbReference type="SUPFAM" id="SSF53335">
    <property type="entry name" value="S-adenosyl-L-methionine-dependent methyltransferases"/>
    <property type="match status" value="1"/>
</dbReference>
<dbReference type="PANTHER" id="PTHR43213">
    <property type="entry name" value="BIFUNCTIONAL DTTP/UTP PYROPHOSPHATASE/METHYLTRANSFERASE PROTEIN-RELATED"/>
    <property type="match status" value="1"/>
</dbReference>
<keyword evidence="3" id="KW-0546">Nucleotide metabolism</keyword>
<dbReference type="Pfam" id="PF08241">
    <property type="entry name" value="Methyltransf_11"/>
    <property type="match status" value="1"/>
</dbReference>
<evidence type="ECO:0000313" key="5">
    <source>
        <dbReference type="EMBL" id="ADB30537.1"/>
    </source>
</evidence>
<comment type="catalytic activity">
    <reaction evidence="3">
        <text>a 2'-deoxyribonucleoside 5'-triphosphate + H2O = a 2'-deoxyribonucleoside 5'-phosphate + diphosphate + H(+)</text>
        <dbReference type="Rhea" id="RHEA:44644"/>
        <dbReference type="ChEBI" id="CHEBI:15377"/>
        <dbReference type="ChEBI" id="CHEBI:15378"/>
        <dbReference type="ChEBI" id="CHEBI:33019"/>
        <dbReference type="ChEBI" id="CHEBI:61560"/>
        <dbReference type="ChEBI" id="CHEBI:65317"/>
        <dbReference type="EC" id="3.6.1.9"/>
    </reaction>
</comment>
<comment type="cofactor">
    <cofactor evidence="1 3">
        <name>a divalent metal cation</name>
        <dbReference type="ChEBI" id="CHEBI:60240"/>
    </cofactor>
</comment>
<dbReference type="GO" id="GO:0009117">
    <property type="term" value="P:nucleotide metabolic process"/>
    <property type="evidence" value="ECO:0007669"/>
    <property type="project" value="UniProtKB-KW"/>
</dbReference>
<dbReference type="InterPro" id="IPR029063">
    <property type="entry name" value="SAM-dependent_MTases_sf"/>
</dbReference>